<comment type="subunit">
    <text evidence="9">Part of the protein translocation apparatus. Forms a complex with SecF.</text>
</comment>
<dbReference type="PANTHER" id="PTHR30081">
    <property type="entry name" value="PROTEIN-EXPORT MEMBRANE PROTEIN SEC"/>
    <property type="match status" value="1"/>
</dbReference>
<keyword evidence="7 9" id="KW-0811">Translocation</keyword>
<dbReference type="InterPro" id="IPR048631">
    <property type="entry name" value="SecD_1st"/>
</dbReference>
<keyword evidence="2 9" id="KW-0813">Transport</keyword>
<dbReference type="GO" id="GO:0006605">
    <property type="term" value="P:protein targeting"/>
    <property type="evidence" value="ECO:0007669"/>
    <property type="project" value="UniProtKB-UniRule"/>
</dbReference>
<evidence type="ECO:0000313" key="13">
    <source>
        <dbReference type="Proteomes" id="UP000028781"/>
    </source>
</evidence>
<sequence>MDIPKLLKDKKILTLIIFLTVSVFLIVFKGIDYGIDLSGGTVIVLKAEKPMTDEELQLTVDIIEKRLNANGLSDITVYPRGNDEIIVMIPNSSDTERIIKVLEHQGVFEAKIDNVTAYTGKDVKLVEPPTKIPQGDGWAYGVPFELTLEGAKKFAEVAKDKAYHKVELYMDGKLISAPVLSPDLADGRPHPKQVITVGSYPPTKDEIDEAMAIYSALKSGALPVKLDIEYTYAVSSEFGKEFLKGTVIALILAFIAVGIIVSVRYKQPKIAIPILITCLSEIIIILGFASLIDWKLDLPSIAGIIAAVGTGVDNQIVITDEALKRGAGKIRASIKRAFFIIFASAATSIAAMLPLFVLGVGMLKGFAITTIAGVLIGIFVTRPAFARIVEEMFKKF</sequence>
<dbReference type="NCBIfam" id="NF006218">
    <property type="entry name" value="PRK08343.1-4"/>
    <property type="match status" value="1"/>
</dbReference>
<evidence type="ECO:0000259" key="10">
    <source>
        <dbReference type="Pfam" id="PF02355"/>
    </source>
</evidence>
<dbReference type="OrthoDB" id="146638at2157"/>
<evidence type="ECO:0000256" key="7">
    <source>
        <dbReference type="ARBA" id="ARBA00023010"/>
    </source>
</evidence>
<feature type="transmembrane region" description="Helical" evidence="9">
    <location>
        <begin position="366"/>
        <end position="385"/>
    </location>
</feature>
<dbReference type="InterPro" id="IPR048634">
    <property type="entry name" value="SecD_SecF_C"/>
</dbReference>
<evidence type="ECO:0000256" key="5">
    <source>
        <dbReference type="ARBA" id="ARBA00022927"/>
    </source>
</evidence>
<comment type="function">
    <text evidence="9">Involved in protein export.</text>
</comment>
<keyword evidence="13" id="KW-1185">Reference proteome</keyword>
<gene>
    <name evidence="9" type="primary">secD</name>
    <name evidence="12" type="ORF">JH146_0766</name>
</gene>
<dbReference type="InterPro" id="IPR022646">
    <property type="entry name" value="SecD/SecF_CS"/>
</dbReference>
<dbReference type="Pfam" id="PF07549">
    <property type="entry name" value="Sec_GG"/>
    <property type="match status" value="1"/>
</dbReference>
<keyword evidence="6 9" id="KW-1133">Transmembrane helix</keyword>
<dbReference type="Gene3D" id="1.20.1640.10">
    <property type="entry name" value="Multidrug efflux transporter AcrB transmembrane domain"/>
    <property type="match status" value="1"/>
</dbReference>
<accession>A0A076LFK0</accession>
<keyword evidence="4 9" id="KW-0812">Transmembrane</keyword>
<dbReference type="Gene3D" id="3.30.70.3220">
    <property type="match status" value="1"/>
</dbReference>
<name>A0A076LFK0_9EURY</name>
<evidence type="ECO:0000256" key="2">
    <source>
        <dbReference type="ARBA" id="ARBA00022448"/>
    </source>
</evidence>
<dbReference type="RefSeq" id="WP_048201775.1">
    <property type="nucleotide sequence ID" value="NZ_CP009149.1"/>
</dbReference>
<evidence type="ECO:0000256" key="9">
    <source>
        <dbReference type="HAMAP-Rule" id="MF_01463"/>
    </source>
</evidence>
<dbReference type="SUPFAM" id="SSF82866">
    <property type="entry name" value="Multidrug efflux transporter AcrB transmembrane domain"/>
    <property type="match status" value="1"/>
</dbReference>
<evidence type="ECO:0000256" key="4">
    <source>
        <dbReference type="ARBA" id="ARBA00022692"/>
    </source>
</evidence>
<evidence type="ECO:0000259" key="11">
    <source>
        <dbReference type="Pfam" id="PF21760"/>
    </source>
</evidence>
<feature type="transmembrane region" description="Helical" evidence="9">
    <location>
        <begin position="12"/>
        <end position="31"/>
    </location>
</feature>
<dbReference type="HAMAP" id="MF_01463_A">
    <property type="entry name" value="SecD_A"/>
    <property type="match status" value="1"/>
</dbReference>
<dbReference type="KEGG" id="mjh:JH146_0766"/>
<feature type="domain" description="Protein export membrane protein SecD/SecF C-terminal" evidence="10">
    <location>
        <begin position="228"/>
        <end position="380"/>
    </location>
</feature>
<proteinExistence type="inferred from homology"/>
<dbReference type="GO" id="GO:0065002">
    <property type="term" value="P:intracellular protein transmembrane transport"/>
    <property type="evidence" value="ECO:0007669"/>
    <property type="project" value="UniProtKB-UniRule"/>
</dbReference>
<reference evidence="12 13" key="1">
    <citation type="journal article" date="2015" name="Int. J. Syst. Evol. Microbiol.">
        <title>M ethanocaldococcus bathoardescens sp. nov., a hyperthermophilic methanogen isolated from a volcanically active deep-sea hydrothermal vent.</title>
        <authorList>
            <person name="Stewart L.C."/>
            <person name="Jung J.H."/>
            <person name="Kim Y.T."/>
            <person name="Kwon S.W."/>
            <person name="Park C.S."/>
            <person name="Holden J.F."/>
        </authorList>
    </citation>
    <scope>NUCLEOTIDE SEQUENCE [LARGE SCALE GENOMIC DNA]</scope>
    <source>
        <strain evidence="12 13">JH146</strain>
    </source>
</reference>
<feature type="transmembrane region" description="Helical" evidence="9">
    <location>
        <begin position="242"/>
        <end position="263"/>
    </location>
</feature>
<feature type="transmembrane region" description="Helical" evidence="9">
    <location>
        <begin position="270"/>
        <end position="292"/>
    </location>
</feature>
<dbReference type="Pfam" id="PF02355">
    <property type="entry name" value="SecD_SecF_C"/>
    <property type="match status" value="1"/>
</dbReference>
<organism evidence="12 13">
    <name type="scientific">Methanocaldococcus bathoardescens</name>
    <dbReference type="NCBI Taxonomy" id="1301915"/>
    <lineage>
        <taxon>Archaea</taxon>
        <taxon>Methanobacteriati</taxon>
        <taxon>Methanobacteriota</taxon>
        <taxon>Methanomada group</taxon>
        <taxon>Methanococci</taxon>
        <taxon>Methanococcales</taxon>
        <taxon>Methanocaldococcaceae</taxon>
        <taxon>Methanocaldococcus</taxon>
    </lineage>
</organism>
<keyword evidence="8 9" id="KW-0472">Membrane</keyword>
<dbReference type="STRING" id="1301915.JH146_0766"/>
<evidence type="ECO:0000256" key="3">
    <source>
        <dbReference type="ARBA" id="ARBA00022475"/>
    </source>
</evidence>
<evidence type="ECO:0000256" key="8">
    <source>
        <dbReference type="ARBA" id="ARBA00023136"/>
    </source>
</evidence>
<evidence type="ECO:0000256" key="6">
    <source>
        <dbReference type="ARBA" id="ARBA00022989"/>
    </source>
</evidence>
<evidence type="ECO:0000256" key="1">
    <source>
        <dbReference type="ARBA" id="ARBA00004651"/>
    </source>
</evidence>
<keyword evidence="3 9" id="KW-1003">Cell membrane</keyword>
<feature type="domain" description="Protein translocase subunit SecDF P1" evidence="11">
    <location>
        <begin position="59"/>
        <end position="108"/>
    </location>
</feature>
<comment type="subcellular location">
    <subcellularLocation>
        <location evidence="1 9">Cell membrane</location>
        <topology evidence="1 9">Multi-pass membrane protein</topology>
    </subcellularLocation>
</comment>
<dbReference type="InterPro" id="IPR024912">
    <property type="entry name" value="SecD_arc"/>
</dbReference>
<dbReference type="GO" id="GO:0005886">
    <property type="term" value="C:plasma membrane"/>
    <property type="evidence" value="ECO:0007669"/>
    <property type="project" value="UniProtKB-SubCell"/>
</dbReference>
<dbReference type="InterPro" id="IPR022813">
    <property type="entry name" value="SecD/SecF_arch_bac"/>
</dbReference>
<keyword evidence="5 9" id="KW-0653">Protein transport</keyword>
<protein>
    <recommendedName>
        <fullName evidence="9">Protein-export membrane protein SecD</fullName>
    </recommendedName>
</protein>
<evidence type="ECO:0000313" key="12">
    <source>
        <dbReference type="EMBL" id="AIJ05612.1"/>
    </source>
</evidence>
<dbReference type="EMBL" id="CP009149">
    <property type="protein sequence ID" value="AIJ05612.1"/>
    <property type="molecule type" value="Genomic_DNA"/>
</dbReference>
<feature type="transmembrane region" description="Helical" evidence="9">
    <location>
        <begin position="298"/>
        <end position="317"/>
    </location>
</feature>
<comment type="similarity">
    <text evidence="9">Belongs to the SecD/SecF family. SecD subfamily.</text>
</comment>
<dbReference type="Pfam" id="PF21760">
    <property type="entry name" value="SecD_1st"/>
    <property type="match status" value="1"/>
</dbReference>
<dbReference type="HOGENOM" id="CLU_007894_5_1_2"/>
<dbReference type="Proteomes" id="UP000028781">
    <property type="component" value="Chromosome"/>
</dbReference>
<feature type="transmembrane region" description="Helical" evidence="9">
    <location>
        <begin position="338"/>
        <end position="360"/>
    </location>
</feature>
<dbReference type="GeneID" id="24891369"/>
<dbReference type="AlphaFoldDB" id="A0A076LFK0"/>
<dbReference type="PANTHER" id="PTHR30081:SF1">
    <property type="entry name" value="PROTEIN TRANSLOCASE SUBUNIT SECD"/>
    <property type="match status" value="1"/>
</dbReference>